<reference evidence="4" key="1">
    <citation type="submission" date="2021-03" db="EMBL/GenBank/DDBJ databases">
        <authorList>
            <person name="Palmer J.M."/>
        </authorList>
    </citation>
    <scope>NUCLEOTIDE SEQUENCE</scope>
    <source>
        <strain evidence="4">ARV_011</strain>
    </source>
</reference>
<dbReference type="GO" id="GO:0005634">
    <property type="term" value="C:nucleus"/>
    <property type="evidence" value="ECO:0007669"/>
    <property type="project" value="TreeGrafter"/>
</dbReference>
<evidence type="ECO:0000256" key="2">
    <source>
        <dbReference type="ARBA" id="ARBA00022737"/>
    </source>
</evidence>
<organism evidence="4 5">
    <name type="scientific">Scheffersomyces spartinae</name>
    <dbReference type="NCBI Taxonomy" id="45513"/>
    <lineage>
        <taxon>Eukaryota</taxon>
        <taxon>Fungi</taxon>
        <taxon>Dikarya</taxon>
        <taxon>Ascomycota</taxon>
        <taxon>Saccharomycotina</taxon>
        <taxon>Pichiomycetes</taxon>
        <taxon>Debaryomycetaceae</taxon>
        <taxon>Scheffersomyces</taxon>
    </lineage>
</organism>
<dbReference type="Proteomes" id="UP000790833">
    <property type="component" value="Unassembled WGS sequence"/>
</dbReference>
<gene>
    <name evidence="4" type="ORF">KQ657_004786</name>
</gene>
<dbReference type="InterPro" id="IPR015943">
    <property type="entry name" value="WD40/YVTN_repeat-like_dom_sf"/>
</dbReference>
<feature type="repeat" description="WD" evidence="3">
    <location>
        <begin position="213"/>
        <end position="254"/>
    </location>
</feature>
<dbReference type="AlphaFoldDB" id="A0A9P7V9Y6"/>
<dbReference type="PROSITE" id="PS50294">
    <property type="entry name" value="WD_REPEATS_REGION"/>
    <property type="match status" value="1"/>
</dbReference>
<evidence type="ECO:0000313" key="5">
    <source>
        <dbReference type="Proteomes" id="UP000790833"/>
    </source>
</evidence>
<dbReference type="InterPro" id="IPR001680">
    <property type="entry name" value="WD40_rpt"/>
</dbReference>
<dbReference type="GeneID" id="66118160"/>
<dbReference type="InterPro" id="IPR036322">
    <property type="entry name" value="WD40_repeat_dom_sf"/>
</dbReference>
<proteinExistence type="predicted"/>
<keyword evidence="5" id="KW-1185">Reference proteome</keyword>
<name>A0A9P7V9Y6_9ASCO</name>
<dbReference type="InterPro" id="IPR051510">
    <property type="entry name" value="SKI8"/>
</dbReference>
<dbReference type="GO" id="GO:0032991">
    <property type="term" value="C:protein-containing complex"/>
    <property type="evidence" value="ECO:0007669"/>
    <property type="project" value="UniProtKB-ARBA"/>
</dbReference>
<comment type="caution">
    <text evidence="4">The sequence shown here is derived from an EMBL/GenBank/DDBJ whole genome shotgun (WGS) entry which is preliminary data.</text>
</comment>
<sequence>MASYENVLATSGVRVSLLAFGTFDGSVSFGYYVDNDIKTWKEISFEQVTGKMYWIPKLFKDPESKNDLLLVTQPTGNTAVFNLLIEANDGNVNISLEPKGHLNGGNESFPMSCAVSETETPKAAVGYVDGDVILYDLKDLSPLFTFHTTDLQTGSNDSNSIPRALVFSPGGLLLAVARDIQSSGSITLYDMKYGENVGQLTTPTHSSKAAVGGFAHSGWIMGLSFNEDGSLLASGGFDSCVRFWNIDTREREATIQISVTDLDNTLKIGEMDQSIVSGVQFINKGVRFGAGGDSNQGVCIISFDRGVRWYREAGGI</sequence>
<dbReference type="PANTHER" id="PTHR44090">
    <property type="entry name" value="WD REPEAT-CONTAINING PROTEIN 61"/>
    <property type="match status" value="1"/>
</dbReference>
<evidence type="ECO:0000313" key="4">
    <source>
        <dbReference type="EMBL" id="KAG7194078.1"/>
    </source>
</evidence>
<evidence type="ECO:0000256" key="3">
    <source>
        <dbReference type="PROSITE-ProRule" id="PRU00221"/>
    </source>
</evidence>
<dbReference type="Pfam" id="PF00400">
    <property type="entry name" value="WD40"/>
    <property type="match status" value="1"/>
</dbReference>
<evidence type="ECO:0000256" key="1">
    <source>
        <dbReference type="ARBA" id="ARBA00022574"/>
    </source>
</evidence>
<dbReference type="SMART" id="SM00320">
    <property type="entry name" value="WD40"/>
    <property type="match status" value="2"/>
</dbReference>
<dbReference type="RefSeq" id="XP_043049625.1">
    <property type="nucleotide sequence ID" value="XM_043195452.1"/>
</dbReference>
<dbReference type="SUPFAM" id="SSF50978">
    <property type="entry name" value="WD40 repeat-like"/>
    <property type="match status" value="1"/>
</dbReference>
<evidence type="ECO:0008006" key="6">
    <source>
        <dbReference type="Google" id="ProtNLM"/>
    </source>
</evidence>
<dbReference type="InterPro" id="IPR019775">
    <property type="entry name" value="WD40_repeat_CS"/>
</dbReference>
<keyword evidence="1 3" id="KW-0853">WD repeat</keyword>
<dbReference type="PROSITE" id="PS50082">
    <property type="entry name" value="WD_REPEATS_2"/>
    <property type="match status" value="1"/>
</dbReference>
<dbReference type="EMBL" id="JAHMUF010000008">
    <property type="protein sequence ID" value="KAG7194078.1"/>
    <property type="molecule type" value="Genomic_DNA"/>
</dbReference>
<keyword evidence="2" id="KW-0677">Repeat</keyword>
<accession>A0A9P7V9Y6</accession>
<dbReference type="PANTHER" id="PTHR44090:SF1">
    <property type="entry name" value="SUPERKILLER COMPLEX PROTEIN 8"/>
    <property type="match status" value="1"/>
</dbReference>
<dbReference type="PROSITE" id="PS00678">
    <property type="entry name" value="WD_REPEATS_1"/>
    <property type="match status" value="1"/>
</dbReference>
<dbReference type="Gene3D" id="2.130.10.10">
    <property type="entry name" value="YVTN repeat-like/Quinoprotein amine dehydrogenase"/>
    <property type="match status" value="1"/>
</dbReference>
<dbReference type="OrthoDB" id="10251741at2759"/>
<protein>
    <recommendedName>
        <fullName evidence="6">Antiviral protein SKI8</fullName>
    </recommendedName>
</protein>